<dbReference type="CDD" id="cd06530">
    <property type="entry name" value="S26_SPase_I"/>
    <property type="match status" value="1"/>
</dbReference>
<keyword evidence="8" id="KW-1133">Transmembrane helix</keyword>
<dbReference type="Gene3D" id="2.10.109.10">
    <property type="entry name" value="Umud Fragment, subunit A"/>
    <property type="match status" value="1"/>
</dbReference>
<dbReference type="InterPro" id="IPR019533">
    <property type="entry name" value="Peptidase_S26"/>
</dbReference>
<dbReference type="OrthoDB" id="9815782at2"/>
<dbReference type="GO" id="GO:0004252">
    <property type="term" value="F:serine-type endopeptidase activity"/>
    <property type="evidence" value="ECO:0007669"/>
    <property type="project" value="InterPro"/>
</dbReference>
<dbReference type="Pfam" id="PF10502">
    <property type="entry name" value="Peptidase_S26"/>
    <property type="match status" value="1"/>
</dbReference>
<sequence>MNFDFPTFLVVASALTGGIWLLDSIFLAPKRRRLATDQSVDTDEVSSAGKEPLIVEYSRSFFPVIFAVLILRSFLVEPFRIPSGSMMPTLLVGDFILVNKFSYGIRLPVLNKKIIELGDPERGDPVVFRYPKQPWVDYIKRVIAIPGDTVYYRNKTLYVNGEAMPQTPVGRYTGIGSGVRMTGAIMAMEDLDGTDHSVLINPLAPDLPTGCRVLSQGPITIPQGQYFVMGDNRDNSNDSRCWGLVPDENLVGKAFGIWMNWDSEIDSFPPIAWERIGKGID</sequence>
<dbReference type="GO" id="GO:0006465">
    <property type="term" value="P:signal peptide processing"/>
    <property type="evidence" value="ECO:0007669"/>
    <property type="project" value="InterPro"/>
</dbReference>
<dbReference type="GO" id="GO:0009003">
    <property type="term" value="F:signal peptidase activity"/>
    <property type="evidence" value="ECO:0007669"/>
    <property type="project" value="UniProtKB-EC"/>
</dbReference>
<evidence type="ECO:0000256" key="2">
    <source>
        <dbReference type="ARBA" id="ARBA00009370"/>
    </source>
</evidence>
<dbReference type="InterPro" id="IPR019758">
    <property type="entry name" value="Pept_S26A_signal_pept_1_CS"/>
</dbReference>
<evidence type="ECO:0000259" key="10">
    <source>
        <dbReference type="Pfam" id="PF10502"/>
    </source>
</evidence>
<proteinExistence type="inferred from homology"/>
<dbReference type="AlphaFoldDB" id="A0A7Z0VKY0"/>
<keyword evidence="12" id="KW-1185">Reference proteome</keyword>
<feature type="active site" evidence="7">
    <location>
        <position position="140"/>
    </location>
</feature>
<keyword evidence="8" id="KW-0472">Membrane</keyword>
<dbReference type="PROSITE" id="PS00761">
    <property type="entry name" value="SPASE_I_3"/>
    <property type="match status" value="1"/>
</dbReference>
<dbReference type="InterPro" id="IPR036286">
    <property type="entry name" value="LexA/Signal_pep-like_sf"/>
</dbReference>
<comment type="subcellular location">
    <subcellularLocation>
        <location evidence="9">Membrane</location>
        <topology evidence="9">Multi-pass membrane protein</topology>
    </subcellularLocation>
</comment>
<dbReference type="PANTHER" id="PTHR43390:SF1">
    <property type="entry name" value="CHLOROPLAST PROCESSING PEPTIDASE"/>
    <property type="match status" value="1"/>
</dbReference>
<evidence type="ECO:0000256" key="8">
    <source>
        <dbReference type="RuleBase" id="RU003993"/>
    </source>
</evidence>
<feature type="active site" evidence="7">
    <location>
        <position position="85"/>
    </location>
</feature>
<dbReference type="SUPFAM" id="SSF51306">
    <property type="entry name" value="LexA/Signal peptidase"/>
    <property type="match status" value="1"/>
</dbReference>
<evidence type="ECO:0000313" key="12">
    <source>
        <dbReference type="Proteomes" id="UP000094769"/>
    </source>
</evidence>
<dbReference type="PROSITE" id="PS00501">
    <property type="entry name" value="SPASE_I_1"/>
    <property type="match status" value="1"/>
</dbReference>
<keyword evidence="6 8" id="KW-0378">Hydrolase</keyword>
<gene>
    <name evidence="11" type="primary">lepB</name>
    <name evidence="11" type="ORF">CODIS_26380</name>
</gene>
<comment type="catalytic activity">
    <reaction evidence="1 8">
        <text>Cleavage of hydrophobic, N-terminal signal or leader sequences from secreted and periplasmic proteins.</text>
        <dbReference type="EC" id="3.4.21.89"/>
    </reaction>
</comment>
<accession>A0A7Z0VKY0</accession>
<comment type="caution">
    <text evidence="11">The sequence shown here is derived from an EMBL/GenBank/DDBJ whole genome shotgun (WGS) entry which is preliminary data.</text>
</comment>
<dbReference type="PRINTS" id="PR00727">
    <property type="entry name" value="LEADERPTASE"/>
</dbReference>
<feature type="domain" description="Peptidase S26" evidence="10">
    <location>
        <begin position="55"/>
        <end position="258"/>
    </location>
</feature>
<dbReference type="EC" id="3.4.21.89" evidence="3 8"/>
<dbReference type="PANTHER" id="PTHR43390">
    <property type="entry name" value="SIGNAL PEPTIDASE I"/>
    <property type="match status" value="1"/>
</dbReference>
<dbReference type="RefSeq" id="WP_069125669.1">
    <property type="nucleotide sequence ID" value="NZ_MARB01000014.1"/>
</dbReference>
<evidence type="ECO:0000256" key="9">
    <source>
        <dbReference type="RuleBase" id="RU362042"/>
    </source>
</evidence>
<evidence type="ECO:0000256" key="1">
    <source>
        <dbReference type="ARBA" id="ARBA00000677"/>
    </source>
</evidence>
<dbReference type="PROSITE" id="PS00760">
    <property type="entry name" value="SPASE_I_2"/>
    <property type="match status" value="1"/>
</dbReference>
<evidence type="ECO:0000256" key="5">
    <source>
        <dbReference type="ARBA" id="ARBA00022670"/>
    </source>
</evidence>
<dbReference type="EMBL" id="MARB01000014">
    <property type="protein sequence ID" value="ODJ87121.1"/>
    <property type="molecule type" value="Genomic_DNA"/>
</dbReference>
<name>A0A7Z0VKY0_9GAMM</name>
<dbReference type="InterPro" id="IPR019756">
    <property type="entry name" value="Pept_S26A_signal_pept_1_Ser-AS"/>
</dbReference>
<dbReference type="InterPro" id="IPR000223">
    <property type="entry name" value="Pept_S26A_signal_pept_1"/>
</dbReference>
<protein>
    <recommendedName>
        <fullName evidence="4 8">Signal peptidase I</fullName>
        <ecNumber evidence="3 8">3.4.21.89</ecNumber>
    </recommendedName>
</protein>
<comment type="similarity">
    <text evidence="2 9">Belongs to the peptidase S26 family.</text>
</comment>
<evidence type="ECO:0000256" key="7">
    <source>
        <dbReference type="PIRSR" id="PIRSR600223-1"/>
    </source>
</evidence>
<organism evidence="11 12">
    <name type="scientific">Candidatus Thiodiazotropha endolucinida</name>
    <dbReference type="NCBI Taxonomy" id="1655433"/>
    <lineage>
        <taxon>Bacteria</taxon>
        <taxon>Pseudomonadati</taxon>
        <taxon>Pseudomonadota</taxon>
        <taxon>Gammaproteobacteria</taxon>
        <taxon>Chromatiales</taxon>
        <taxon>Sedimenticolaceae</taxon>
        <taxon>Candidatus Thiodiazotropha</taxon>
    </lineage>
</organism>
<evidence type="ECO:0000256" key="4">
    <source>
        <dbReference type="ARBA" id="ARBA00019232"/>
    </source>
</evidence>
<dbReference type="InterPro" id="IPR019757">
    <property type="entry name" value="Pept_S26A_signal_pept_1_Lys-AS"/>
</dbReference>
<keyword evidence="5 8" id="KW-0645">Protease</keyword>
<evidence type="ECO:0000256" key="6">
    <source>
        <dbReference type="ARBA" id="ARBA00022801"/>
    </source>
</evidence>
<reference evidence="11 12" key="1">
    <citation type="submission" date="2016-06" db="EMBL/GenBank/DDBJ databases">
        <title>Genome sequence of endosymbiont of Candidatus Endolucinida thiodiazotropha.</title>
        <authorList>
            <person name="Poehlein A."/>
            <person name="Koenig S."/>
            <person name="Heiden S.E."/>
            <person name="Thuermer A."/>
            <person name="Voget S."/>
            <person name="Daniel R."/>
            <person name="Markert S."/>
            <person name="Gros O."/>
            <person name="Schweder T."/>
        </authorList>
    </citation>
    <scope>NUCLEOTIDE SEQUENCE [LARGE SCALE GENOMIC DNA]</scope>
    <source>
        <strain evidence="11 12">COS</strain>
    </source>
</reference>
<feature type="transmembrane region" description="Helical" evidence="8">
    <location>
        <begin position="60"/>
        <end position="79"/>
    </location>
</feature>
<keyword evidence="8" id="KW-0812">Transmembrane</keyword>
<dbReference type="Proteomes" id="UP000094769">
    <property type="component" value="Unassembled WGS sequence"/>
</dbReference>
<dbReference type="NCBIfam" id="TIGR02227">
    <property type="entry name" value="sigpep_I_bact"/>
    <property type="match status" value="1"/>
</dbReference>
<evidence type="ECO:0000256" key="3">
    <source>
        <dbReference type="ARBA" id="ARBA00013208"/>
    </source>
</evidence>
<dbReference type="GO" id="GO:0016020">
    <property type="term" value="C:membrane"/>
    <property type="evidence" value="ECO:0007669"/>
    <property type="project" value="UniProtKB-SubCell"/>
</dbReference>
<feature type="transmembrane region" description="Helical" evidence="8">
    <location>
        <begin position="6"/>
        <end position="28"/>
    </location>
</feature>
<evidence type="ECO:0000313" key="11">
    <source>
        <dbReference type="EMBL" id="ODJ87121.1"/>
    </source>
</evidence>